<dbReference type="Proteomes" id="UP000295122">
    <property type="component" value="Unassembled WGS sequence"/>
</dbReference>
<accession>A0A4V3DWK8</accession>
<feature type="transmembrane region" description="Helical" evidence="8">
    <location>
        <begin position="60"/>
        <end position="81"/>
    </location>
</feature>
<dbReference type="GO" id="GO:0005886">
    <property type="term" value="C:plasma membrane"/>
    <property type="evidence" value="ECO:0007669"/>
    <property type="project" value="UniProtKB-SubCell"/>
</dbReference>
<keyword evidence="3" id="KW-1003">Cell membrane</keyword>
<keyword evidence="5 8" id="KW-0812">Transmembrane</keyword>
<feature type="transmembrane region" description="Helical" evidence="8">
    <location>
        <begin position="93"/>
        <end position="114"/>
    </location>
</feature>
<gene>
    <name evidence="9" type="ORF">EV668_4754</name>
</gene>
<dbReference type="NCBIfam" id="TIGR01620">
    <property type="entry name" value="hyp_HI0043"/>
    <property type="match status" value="1"/>
</dbReference>
<keyword evidence="6 8" id="KW-1133">Transmembrane helix</keyword>
<dbReference type="RefSeq" id="WP_133774837.1">
    <property type="nucleotide sequence ID" value="NZ_SNZR01000018.1"/>
</dbReference>
<evidence type="ECO:0000256" key="7">
    <source>
        <dbReference type="ARBA" id="ARBA00023136"/>
    </source>
</evidence>
<dbReference type="AlphaFoldDB" id="A0A4V3DWK8"/>
<dbReference type="PANTHER" id="PTHR39342">
    <property type="entry name" value="UPF0283 MEMBRANE PROTEIN YCJF"/>
    <property type="match status" value="1"/>
</dbReference>
<dbReference type="InterPro" id="IPR006507">
    <property type="entry name" value="UPF0283"/>
</dbReference>
<evidence type="ECO:0000256" key="4">
    <source>
        <dbReference type="ARBA" id="ARBA00022519"/>
    </source>
</evidence>
<name>A0A4V3DWK8_9HYPH</name>
<keyword evidence="10" id="KW-1185">Reference proteome</keyword>
<keyword evidence="7 8" id="KW-0472">Membrane</keyword>
<organism evidence="9 10">
    <name type="scientific">Enterovirga rhinocerotis</name>
    <dbReference type="NCBI Taxonomy" id="1339210"/>
    <lineage>
        <taxon>Bacteria</taxon>
        <taxon>Pseudomonadati</taxon>
        <taxon>Pseudomonadota</taxon>
        <taxon>Alphaproteobacteria</taxon>
        <taxon>Hyphomicrobiales</taxon>
        <taxon>Methylobacteriaceae</taxon>
        <taxon>Enterovirga</taxon>
    </lineage>
</organism>
<dbReference type="InterPro" id="IPR021147">
    <property type="entry name" value="DUF697"/>
</dbReference>
<dbReference type="OrthoDB" id="9816060at2"/>
<evidence type="ECO:0000256" key="5">
    <source>
        <dbReference type="ARBA" id="ARBA00022692"/>
    </source>
</evidence>
<sequence>MTNRPRAFRLDAPGTVTVTPETPSATQEAARVLVTQEPMDAIEAADGVPVLPPPRRQSRWGTLFFAALSGLVSLGIGVAIHKLVVDLFQTSPWLGWLAVVFTALACLSLAVIALREIGGVLRERKIEELRRRAQDALALRDGEAAKSVARDLARSLDGRVPRGSGPSVASVEDEIMEADDRLALAERTLLAPLDEAATRAVAASARQVSLVTAISPRALIDLAFVVYANARLLRRIAQIYSGRPGFLGFLRLFRAAINHLAVTGGAAIGDGIVQQVLGHSVAARISARLGEGVLNGLMTARFGLAAIEVCRPLPYIRETPPKLADVAGDLLTRETGGEDGRRAAQT</sequence>
<dbReference type="EMBL" id="SNZR01000018">
    <property type="protein sequence ID" value="TDR85209.1"/>
    <property type="molecule type" value="Genomic_DNA"/>
</dbReference>
<protein>
    <submittedName>
        <fullName evidence="9">Putative membrane protein</fullName>
    </submittedName>
</protein>
<proteinExistence type="inferred from homology"/>
<evidence type="ECO:0000313" key="10">
    <source>
        <dbReference type="Proteomes" id="UP000295122"/>
    </source>
</evidence>
<evidence type="ECO:0000256" key="2">
    <source>
        <dbReference type="ARBA" id="ARBA00008255"/>
    </source>
</evidence>
<dbReference type="PANTHER" id="PTHR39342:SF1">
    <property type="entry name" value="UPF0283 MEMBRANE PROTEIN YCJF"/>
    <property type="match status" value="1"/>
</dbReference>
<keyword evidence="4" id="KW-0997">Cell inner membrane</keyword>
<reference evidence="9 10" key="1">
    <citation type="submission" date="2019-03" db="EMBL/GenBank/DDBJ databases">
        <title>Genomic Encyclopedia of Type Strains, Phase IV (KMG-IV): sequencing the most valuable type-strain genomes for metagenomic binning, comparative biology and taxonomic classification.</title>
        <authorList>
            <person name="Goeker M."/>
        </authorList>
    </citation>
    <scope>NUCLEOTIDE SEQUENCE [LARGE SCALE GENOMIC DNA]</scope>
    <source>
        <strain evidence="9 10">DSM 25903</strain>
    </source>
</reference>
<evidence type="ECO:0000256" key="8">
    <source>
        <dbReference type="SAM" id="Phobius"/>
    </source>
</evidence>
<dbReference type="Pfam" id="PF05128">
    <property type="entry name" value="DUF697"/>
    <property type="match status" value="1"/>
</dbReference>
<comment type="caution">
    <text evidence="9">The sequence shown here is derived from an EMBL/GenBank/DDBJ whole genome shotgun (WGS) entry which is preliminary data.</text>
</comment>
<evidence type="ECO:0000256" key="6">
    <source>
        <dbReference type="ARBA" id="ARBA00022989"/>
    </source>
</evidence>
<evidence type="ECO:0000256" key="3">
    <source>
        <dbReference type="ARBA" id="ARBA00022475"/>
    </source>
</evidence>
<evidence type="ECO:0000256" key="1">
    <source>
        <dbReference type="ARBA" id="ARBA00004429"/>
    </source>
</evidence>
<comment type="similarity">
    <text evidence="2">Belongs to the UPF0283 family.</text>
</comment>
<evidence type="ECO:0000313" key="9">
    <source>
        <dbReference type="EMBL" id="TDR85209.1"/>
    </source>
</evidence>
<comment type="subcellular location">
    <subcellularLocation>
        <location evidence="1">Cell inner membrane</location>
        <topology evidence="1">Multi-pass membrane protein</topology>
    </subcellularLocation>
</comment>